<gene>
    <name evidence="2" type="ORF">Sv326_0504</name>
</gene>
<keyword evidence="1" id="KW-0472">Membrane</keyword>
<keyword evidence="1" id="KW-0812">Transmembrane</keyword>
<name>A0A7D6BBY9_FERL1</name>
<feature type="transmembrane region" description="Helical" evidence="1">
    <location>
        <begin position="94"/>
        <end position="122"/>
    </location>
</feature>
<dbReference type="Proteomes" id="UP000510821">
    <property type="component" value="Chromosome"/>
</dbReference>
<accession>A0A7D6BBY9</accession>
<proteinExistence type="predicted"/>
<keyword evidence="1" id="KW-1133">Transmembrane helix</keyword>
<dbReference type="EMBL" id="CP058998">
    <property type="protein sequence ID" value="QLJ52679.1"/>
    <property type="molecule type" value="Genomic_DNA"/>
</dbReference>
<dbReference type="AlphaFoldDB" id="A0A7D6BBY9"/>
<evidence type="ECO:0000313" key="3">
    <source>
        <dbReference type="Proteomes" id="UP000510821"/>
    </source>
</evidence>
<feature type="transmembrane region" description="Helical" evidence="1">
    <location>
        <begin position="63"/>
        <end position="82"/>
    </location>
</feature>
<evidence type="ECO:0000313" key="2">
    <source>
        <dbReference type="EMBL" id="QLJ52679.1"/>
    </source>
</evidence>
<sequence length="128" mass="14438">MNYVYDHGIKTLTISVALASIAVTFTFALLNANIPATVTLPLSSDVISKQEMAHDLIQASTNLISLFIPLIFVYLAGFSNYLELDKNQVKFIQFFALWLFIVAVFMFTVNLTTILGTIRFFLYSYFTS</sequence>
<organism evidence="2 3">
    <name type="scientific">Fermentimicrarchaeum limneticum</name>
    <dbReference type="NCBI Taxonomy" id="2795018"/>
    <lineage>
        <taxon>Archaea</taxon>
        <taxon>Candidatus Micrarchaeota</taxon>
        <taxon>Candidatus Fermentimicrarchaeales</taxon>
        <taxon>Candidatus Fermentimicrarchaeaceae</taxon>
        <taxon>Candidatus Fermentimicrarchaeum</taxon>
    </lineage>
</organism>
<dbReference type="KEGG" id="flt:Sv326_0504"/>
<reference evidence="3" key="1">
    <citation type="submission" date="2020-07" db="EMBL/GenBank/DDBJ databases">
        <title>Metabolic diversity and evolutionary history of the archaeal phylum ###Micrarchaeota### uncovered from a freshwater lake metagenome.</title>
        <authorList>
            <person name="Kadnikov V.V."/>
            <person name="Savvichev A.S."/>
            <person name="Mardanov A.V."/>
            <person name="Beletsky A.V."/>
            <person name="Chupakov A.V."/>
            <person name="Kokryatskaya N.M."/>
            <person name="Pimenov N.V."/>
            <person name="Ravin N.V."/>
        </authorList>
    </citation>
    <scope>NUCLEOTIDE SEQUENCE [LARGE SCALE GENOMIC DNA]</scope>
</reference>
<protein>
    <submittedName>
        <fullName evidence="2">Uncharacterized protein</fullName>
    </submittedName>
</protein>
<evidence type="ECO:0000256" key="1">
    <source>
        <dbReference type="SAM" id="Phobius"/>
    </source>
</evidence>
<feature type="transmembrane region" description="Helical" evidence="1">
    <location>
        <begin position="12"/>
        <end position="34"/>
    </location>
</feature>